<evidence type="ECO:0000256" key="10">
    <source>
        <dbReference type="PROSITE-ProRule" id="PRU10052"/>
    </source>
</evidence>
<dbReference type="PROSITE" id="PS00502">
    <property type="entry name" value="POLYGALACTURONASE"/>
    <property type="match status" value="1"/>
</dbReference>
<keyword evidence="4" id="KW-0677">Repeat</keyword>
<dbReference type="GO" id="GO:0071555">
    <property type="term" value="P:cell wall organization"/>
    <property type="evidence" value="ECO:0007669"/>
    <property type="project" value="UniProtKB-KW"/>
</dbReference>
<dbReference type="GO" id="GO:0004650">
    <property type="term" value="F:polygalacturonase activity"/>
    <property type="evidence" value="ECO:0007669"/>
    <property type="project" value="UniProtKB-EC"/>
</dbReference>
<dbReference type="InterPro" id="IPR050434">
    <property type="entry name" value="Glycosyl_hydrlase_28"/>
</dbReference>
<proteinExistence type="inferred from homology"/>
<evidence type="ECO:0000256" key="4">
    <source>
        <dbReference type="ARBA" id="ARBA00022737"/>
    </source>
</evidence>
<dbReference type="EMBL" id="BSXT01002929">
    <property type="protein sequence ID" value="GMF51664.1"/>
    <property type="molecule type" value="Genomic_DNA"/>
</dbReference>
<comment type="catalytic activity">
    <reaction evidence="9">
        <text>(1,4-alpha-D-galacturonosyl)n+m + H2O = (1,4-alpha-D-galacturonosyl)n + (1,4-alpha-D-galacturonosyl)m.</text>
        <dbReference type="EC" id="3.2.1.15"/>
    </reaction>
</comment>
<name>A0A9W6Y387_9STRA</name>
<protein>
    <recommendedName>
        <fullName evidence="2">endo-polygalacturonase</fullName>
        <ecNumber evidence="2">3.2.1.15</ecNumber>
    </recommendedName>
</protein>
<feature type="active site" evidence="10">
    <location>
        <position position="330"/>
    </location>
</feature>
<dbReference type="PANTHER" id="PTHR31884">
    <property type="entry name" value="POLYGALACTURONASE"/>
    <property type="match status" value="1"/>
</dbReference>
<dbReference type="SMART" id="SM00710">
    <property type="entry name" value="PbH1"/>
    <property type="match status" value="7"/>
</dbReference>
<comment type="similarity">
    <text evidence="1 11">Belongs to the glycosyl hydrolase 28 family.</text>
</comment>
<feature type="region of interest" description="Disordered" evidence="12">
    <location>
        <begin position="72"/>
        <end position="136"/>
    </location>
</feature>
<evidence type="ECO:0000256" key="9">
    <source>
        <dbReference type="ARBA" id="ARBA00034074"/>
    </source>
</evidence>
<evidence type="ECO:0000313" key="13">
    <source>
        <dbReference type="EMBL" id="GMF51664.1"/>
    </source>
</evidence>
<dbReference type="InterPro" id="IPR000743">
    <property type="entry name" value="Glyco_hydro_28"/>
</dbReference>
<evidence type="ECO:0000256" key="8">
    <source>
        <dbReference type="ARBA" id="ARBA00023316"/>
    </source>
</evidence>
<reference evidence="13" key="1">
    <citation type="submission" date="2023-04" db="EMBL/GenBank/DDBJ databases">
        <title>Phytophthora fragariaefolia NBRC 109709.</title>
        <authorList>
            <person name="Ichikawa N."/>
            <person name="Sato H."/>
            <person name="Tonouchi N."/>
        </authorList>
    </citation>
    <scope>NUCLEOTIDE SEQUENCE</scope>
    <source>
        <strain evidence="13">NBRC 109709</strain>
    </source>
</reference>
<evidence type="ECO:0000256" key="2">
    <source>
        <dbReference type="ARBA" id="ARBA00012736"/>
    </source>
</evidence>
<dbReference type="OrthoDB" id="1546079at2759"/>
<dbReference type="InterPro" id="IPR006626">
    <property type="entry name" value="PbH1"/>
</dbReference>
<evidence type="ECO:0000256" key="12">
    <source>
        <dbReference type="SAM" id="MobiDB-lite"/>
    </source>
</evidence>
<keyword evidence="8" id="KW-0961">Cell wall biogenesis/degradation</keyword>
<dbReference type="InterPro" id="IPR011050">
    <property type="entry name" value="Pectin_lyase_fold/virulence"/>
</dbReference>
<organism evidence="13 14">
    <name type="scientific">Phytophthora fragariaefolia</name>
    <dbReference type="NCBI Taxonomy" id="1490495"/>
    <lineage>
        <taxon>Eukaryota</taxon>
        <taxon>Sar</taxon>
        <taxon>Stramenopiles</taxon>
        <taxon>Oomycota</taxon>
        <taxon>Peronosporomycetes</taxon>
        <taxon>Peronosporales</taxon>
        <taxon>Peronosporaceae</taxon>
        <taxon>Phytophthora</taxon>
    </lineage>
</organism>
<keyword evidence="3" id="KW-0732">Signal</keyword>
<keyword evidence="7 11" id="KW-0326">Glycosidase</keyword>
<evidence type="ECO:0000256" key="6">
    <source>
        <dbReference type="ARBA" id="ARBA00023157"/>
    </source>
</evidence>
<evidence type="ECO:0000256" key="1">
    <source>
        <dbReference type="ARBA" id="ARBA00008834"/>
    </source>
</evidence>
<evidence type="ECO:0000256" key="5">
    <source>
        <dbReference type="ARBA" id="ARBA00022801"/>
    </source>
</evidence>
<dbReference type="Proteomes" id="UP001165121">
    <property type="component" value="Unassembled WGS sequence"/>
</dbReference>
<sequence>MSLSSNTISLRKCSKQPIELSAQRLQSPTSSEYKMPASWQSLSLSSAIFAASLLVASTTIADAGSTNMLPDNCDSGLSQHGNDTGSSGKQGVHITQSGGDQAGSSSANPSQSNPSQDIPNQNSTSTDGSQTQTPPALKGDCILTGDYVNNTDVTKCDSIVVDSLRVTAGVTLNLTKLQDNTKVSFKGTSTFGTKLWDGPLVKLQGNNLAVTGPGTLDGQGAWYWPQGQEVDKPVFFKIYKVVNSTLSGFNLLNIPYRTFCVGNSNYTTITGLTLNTTAGNGVAKNTDGFDLSKNDHITITKNRIYNQDDCLAMQSSTNTVFSDNYCCGSHGISIGSLGGPKLNSSTTVDGLTVTGNTIENSTNGIRIKTIIGLKGLVTNAIYSNNKLINVTNAIVMHSDYNKTKGGYAGMPTSLVKIENIKIDGLKGTAKNLYDIVANPDVVSDWTFTNIDVVASSNGNCTGEPSSVKC</sequence>
<feature type="compositionally biased region" description="Polar residues" evidence="12">
    <location>
        <begin position="72"/>
        <end position="95"/>
    </location>
</feature>
<dbReference type="Gene3D" id="2.160.20.10">
    <property type="entry name" value="Single-stranded right-handed beta-helix, Pectin lyase-like"/>
    <property type="match status" value="1"/>
</dbReference>
<comment type="caution">
    <text evidence="13">The sequence shown here is derived from an EMBL/GenBank/DDBJ whole genome shotgun (WGS) entry which is preliminary data.</text>
</comment>
<keyword evidence="6" id="KW-1015">Disulfide bond</keyword>
<gene>
    <name evidence="13" type="ORF">Pfra01_002095700</name>
</gene>
<feature type="compositionally biased region" description="Low complexity" evidence="12">
    <location>
        <begin position="96"/>
        <end position="115"/>
    </location>
</feature>
<evidence type="ECO:0000313" key="14">
    <source>
        <dbReference type="Proteomes" id="UP001165121"/>
    </source>
</evidence>
<keyword evidence="14" id="KW-1185">Reference proteome</keyword>
<dbReference type="SUPFAM" id="SSF51126">
    <property type="entry name" value="Pectin lyase-like"/>
    <property type="match status" value="1"/>
</dbReference>
<dbReference type="GO" id="GO:0045490">
    <property type="term" value="P:pectin catabolic process"/>
    <property type="evidence" value="ECO:0007669"/>
    <property type="project" value="TreeGrafter"/>
</dbReference>
<dbReference type="InterPro" id="IPR012334">
    <property type="entry name" value="Pectin_lyas_fold"/>
</dbReference>
<evidence type="ECO:0000256" key="11">
    <source>
        <dbReference type="RuleBase" id="RU361169"/>
    </source>
</evidence>
<accession>A0A9W6Y387</accession>
<evidence type="ECO:0000256" key="3">
    <source>
        <dbReference type="ARBA" id="ARBA00022729"/>
    </source>
</evidence>
<dbReference type="Pfam" id="PF00295">
    <property type="entry name" value="Glyco_hydro_28"/>
    <property type="match status" value="1"/>
</dbReference>
<dbReference type="AlphaFoldDB" id="A0A9W6Y387"/>
<feature type="compositionally biased region" description="Polar residues" evidence="12">
    <location>
        <begin position="116"/>
        <end position="134"/>
    </location>
</feature>
<dbReference type="GO" id="GO:0005576">
    <property type="term" value="C:extracellular region"/>
    <property type="evidence" value="ECO:0007669"/>
    <property type="project" value="TreeGrafter"/>
</dbReference>
<dbReference type="PANTHER" id="PTHR31884:SF1">
    <property type="entry name" value="POLYGALACTURONASE"/>
    <property type="match status" value="1"/>
</dbReference>
<evidence type="ECO:0000256" key="7">
    <source>
        <dbReference type="ARBA" id="ARBA00023295"/>
    </source>
</evidence>
<keyword evidence="5 11" id="KW-0378">Hydrolase</keyword>
<dbReference type="EC" id="3.2.1.15" evidence="2"/>